<protein>
    <submittedName>
        <fullName evidence="2">Uncharacterized protein</fullName>
    </submittedName>
</protein>
<evidence type="ECO:0000256" key="1">
    <source>
        <dbReference type="SAM" id="Phobius"/>
    </source>
</evidence>
<dbReference type="Proteomes" id="UP001151518">
    <property type="component" value="Unassembled WGS sequence"/>
</dbReference>
<sequence length="166" mass="18583">MLRSLLPAPTTLLGCIPLETGATIVASVLVAWNVFSVATGLRSAWALYSAWMAVSSCALFYAQRKRDAGHAHWFAMALFLDIIVYVAYIPYDSEFTMTDGEQCAVAMRTNRGMTLEHCMAHVHEIRNIAYMLRVATVLVKTYLAGFARSYELTLTPAQQQQQQRQQ</sequence>
<proteinExistence type="predicted"/>
<organism evidence="2 3">
    <name type="scientific">Coemansia spiralis</name>
    <dbReference type="NCBI Taxonomy" id="417178"/>
    <lineage>
        <taxon>Eukaryota</taxon>
        <taxon>Fungi</taxon>
        <taxon>Fungi incertae sedis</taxon>
        <taxon>Zoopagomycota</taxon>
        <taxon>Kickxellomycotina</taxon>
        <taxon>Kickxellomycetes</taxon>
        <taxon>Kickxellales</taxon>
        <taxon>Kickxellaceae</taxon>
        <taxon>Coemansia</taxon>
    </lineage>
</organism>
<dbReference type="EMBL" id="JANBTW010000021">
    <property type="protein sequence ID" value="KAJ2678384.1"/>
    <property type="molecule type" value="Genomic_DNA"/>
</dbReference>
<comment type="caution">
    <text evidence="2">The sequence shown here is derived from an EMBL/GenBank/DDBJ whole genome shotgun (WGS) entry which is preliminary data.</text>
</comment>
<keyword evidence="1" id="KW-0812">Transmembrane</keyword>
<reference evidence="2" key="1">
    <citation type="submission" date="2022-07" db="EMBL/GenBank/DDBJ databases">
        <title>Phylogenomic reconstructions and comparative analyses of Kickxellomycotina fungi.</title>
        <authorList>
            <person name="Reynolds N.K."/>
            <person name="Stajich J.E."/>
            <person name="Barry K."/>
            <person name="Grigoriev I.V."/>
            <person name="Crous P."/>
            <person name="Smith M.E."/>
        </authorList>
    </citation>
    <scope>NUCLEOTIDE SEQUENCE</scope>
    <source>
        <strain evidence="2">NRRL 3115</strain>
    </source>
</reference>
<dbReference type="AlphaFoldDB" id="A0A9W8KXH8"/>
<feature type="transmembrane region" description="Helical" evidence="1">
    <location>
        <begin position="12"/>
        <end position="32"/>
    </location>
</feature>
<dbReference type="OrthoDB" id="5558794at2759"/>
<dbReference type="PROSITE" id="PS51257">
    <property type="entry name" value="PROKAR_LIPOPROTEIN"/>
    <property type="match status" value="1"/>
</dbReference>
<feature type="transmembrane region" description="Helical" evidence="1">
    <location>
        <begin position="73"/>
        <end position="91"/>
    </location>
</feature>
<accession>A0A9W8KXH8</accession>
<keyword evidence="1" id="KW-1133">Transmembrane helix</keyword>
<name>A0A9W8KXH8_9FUNG</name>
<evidence type="ECO:0000313" key="3">
    <source>
        <dbReference type="Proteomes" id="UP001151518"/>
    </source>
</evidence>
<keyword evidence="1" id="KW-0472">Membrane</keyword>
<evidence type="ECO:0000313" key="2">
    <source>
        <dbReference type="EMBL" id="KAJ2678384.1"/>
    </source>
</evidence>
<gene>
    <name evidence="2" type="ORF">GGI25_002369</name>
</gene>
<feature type="transmembrane region" description="Helical" evidence="1">
    <location>
        <begin position="44"/>
        <end position="61"/>
    </location>
</feature>